<evidence type="ECO:0000313" key="3">
    <source>
        <dbReference type="Proteomes" id="UP000314294"/>
    </source>
</evidence>
<accession>A0A4Z2GRR3</accession>
<evidence type="ECO:0000313" key="2">
    <source>
        <dbReference type="EMBL" id="TNN56166.1"/>
    </source>
</evidence>
<feature type="compositionally biased region" description="Basic and acidic residues" evidence="1">
    <location>
        <begin position="66"/>
        <end position="79"/>
    </location>
</feature>
<reference evidence="2 3" key="1">
    <citation type="submission" date="2019-03" db="EMBL/GenBank/DDBJ databases">
        <title>First draft genome of Liparis tanakae, snailfish: a comprehensive survey of snailfish specific genes.</title>
        <authorList>
            <person name="Kim W."/>
            <person name="Song I."/>
            <person name="Jeong J.-H."/>
            <person name="Kim D."/>
            <person name="Kim S."/>
            <person name="Ryu S."/>
            <person name="Song J.Y."/>
            <person name="Lee S.K."/>
        </authorList>
    </citation>
    <scope>NUCLEOTIDE SEQUENCE [LARGE SCALE GENOMIC DNA]</scope>
    <source>
        <tissue evidence="2">Muscle</tissue>
    </source>
</reference>
<keyword evidence="3" id="KW-1185">Reference proteome</keyword>
<organism evidence="2 3">
    <name type="scientific">Liparis tanakae</name>
    <name type="common">Tanaka's snailfish</name>
    <dbReference type="NCBI Taxonomy" id="230148"/>
    <lineage>
        <taxon>Eukaryota</taxon>
        <taxon>Metazoa</taxon>
        <taxon>Chordata</taxon>
        <taxon>Craniata</taxon>
        <taxon>Vertebrata</taxon>
        <taxon>Euteleostomi</taxon>
        <taxon>Actinopterygii</taxon>
        <taxon>Neopterygii</taxon>
        <taxon>Teleostei</taxon>
        <taxon>Neoteleostei</taxon>
        <taxon>Acanthomorphata</taxon>
        <taxon>Eupercaria</taxon>
        <taxon>Perciformes</taxon>
        <taxon>Cottioidei</taxon>
        <taxon>Cottales</taxon>
        <taxon>Liparidae</taxon>
        <taxon>Liparis</taxon>
    </lineage>
</organism>
<dbReference type="EMBL" id="SRLO01000435">
    <property type="protein sequence ID" value="TNN56166.1"/>
    <property type="molecule type" value="Genomic_DNA"/>
</dbReference>
<dbReference type="Proteomes" id="UP000314294">
    <property type="component" value="Unassembled WGS sequence"/>
</dbReference>
<proteinExistence type="predicted"/>
<dbReference type="AlphaFoldDB" id="A0A4Z2GRR3"/>
<evidence type="ECO:0000256" key="1">
    <source>
        <dbReference type="SAM" id="MobiDB-lite"/>
    </source>
</evidence>
<comment type="caution">
    <text evidence="2">The sequence shown here is derived from an EMBL/GenBank/DDBJ whole genome shotgun (WGS) entry which is preliminary data.</text>
</comment>
<gene>
    <name evidence="2" type="ORF">EYF80_033631</name>
</gene>
<sequence>MATGDPVHNKPPDIQHAGMVVEVEERDLSAYLVEHVEGQEREAQVVEHQEASAGVRLPPVHVLGPRPHDQKVHDRESEGGRVVVEQQPSSHPLI</sequence>
<protein>
    <submittedName>
        <fullName evidence="2">Uncharacterized protein</fullName>
    </submittedName>
</protein>
<name>A0A4Z2GRR3_9TELE</name>
<feature type="region of interest" description="Disordered" evidence="1">
    <location>
        <begin position="44"/>
        <end position="94"/>
    </location>
</feature>